<accession>A0A8X7CQD7</accession>
<keyword evidence="2" id="KW-1185">Reference proteome</keyword>
<evidence type="ECO:0000313" key="1">
    <source>
        <dbReference type="EMBL" id="GFY74360.1"/>
    </source>
</evidence>
<comment type="caution">
    <text evidence="1">The sequence shown here is derived from an EMBL/GenBank/DDBJ whole genome shotgun (WGS) entry which is preliminary data.</text>
</comment>
<organism evidence="1 2">
    <name type="scientific">Trichonephila inaurata madagascariensis</name>
    <dbReference type="NCBI Taxonomy" id="2747483"/>
    <lineage>
        <taxon>Eukaryota</taxon>
        <taxon>Metazoa</taxon>
        <taxon>Ecdysozoa</taxon>
        <taxon>Arthropoda</taxon>
        <taxon>Chelicerata</taxon>
        <taxon>Arachnida</taxon>
        <taxon>Araneae</taxon>
        <taxon>Araneomorphae</taxon>
        <taxon>Entelegynae</taxon>
        <taxon>Araneoidea</taxon>
        <taxon>Nephilidae</taxon>
        <taxon>Trichonephila</taxon>
        <taxon>Trichonephila inaurata</taxon>
    </lineage>
</organism>
<proteinExistence type="predicted"/>
<protein>
    <submittedName>
        <fullName evidence="1">Uncharacterized protein</fullName>
    </submittedName>
</protein>
<reference evidence="1" key="1">
    <citation type="submission" date="2020-08" db="EMBL/GenBank/DDBJ databases">
        <title>Multicomponent nature underlies the extraordinary mechanical properties of spider dragline silk.</title>
        <authorList>
            <person name="Kono N."/>
            <person name="Nakamura H."/>
            <person name="Mori M."/>
            <person name="Yoshida Y."/>
            <person name="Ohtoshi R."/>
            <person name="Malay A.D."/>
            <person name="Moran D.A.P."/>
            <person name="Tomita M."/>
            <person name="Numata K."/>
            <person name="Arakawa K."/>
        </authorList>
    </citation>
    <scope>NUCLEOTIDE SEQUENCE</scope>
</reference>
<sequence length="86" mass="10149">MIGNRMKSYPLPLYFAVWMYNEWRQIIHYGADHVTYTQGSLITLTKTQTKTDTKGDHPRWHHAALSWHLCSLETPVSFLQPSCRER</sequence>
<gene>
    <name evidence="1" type="ORF">TNIN_268521</name>
</gene>
<dbReference type="Proteomes" id="UP000886998">
    <property type="component" value="Unassembled WGS sequence"/>
</dbReference>
<dbReference type="AlphaFoldDB" id="A0A8X7CQD7"/>
<name>A0A8X7CQD7_9ARAC</name>
<evidence type="ECO:0000313" key="2">
    <source>
        <dbReference type="Proteomes" id="UP000886998"/>
    </source>
</evidence>
<dbReference type="EMBL" id="BMAV01020694">
    <property type="protein sequence ID" value="GFY74360.1"/>
    <property type="molecule type" value="Genomic_DNA"/>
</dbReference>